<accession>A0ABN8SE61</accession>
<feature type="non-terminal residue" evidence="2">
    <location>
        <position position="91"/>
    </location>
</feature>
<organism evidence="2 3">
    <name type="scientific">Porites evermanni</name>
    <dbReference type="NCBI Taxonomy" id="104178"/>
    <lineage>
        <taxon>Eukaryota</taxon>
        <taxon>Metazoa</taxon>
        <taxon>Cnidaria</taxon>
        <taxon>Anthozoa</taxon>
        <taxon>Hexacorallia</taxon>
        <taxon>Scleractinia</taxon>
        <taxon>Fungiina</taxon>
        <taxon>Poritidae</taxon>
        <taxon>Porites</taxon>
    </lineage>
</organism>
<protein>
    <submittedName>
        <fullName evidence="2">Uncharacterized protein</fullName>
    </submittedName>
</protein>
<feature type="chain" id="PRO_5047238795" evidence="1">
    <location>
        <begin position="22"/>
        <end position="91"/>
    </location>
</feature>
<feature type="signal peptide" evidence="1">
    <location>
        <begin position="1"/>
        <end position="21"/>
    </location>
</feature>
<gene>
    <name evidence="2" type="ORF">PEVE_00019484</name>
</gene>
<proteinExistence type="predicted"/>
<evidence type="ECO:0000313" key="2">
    <source>
        <dbReference type="EMBL" id="CAH3189545.1"/>
    </source>
</evidence>
<reference evidence="2 3" key="1">
    <citation type="submission" date="2022-05" db="EMBL/GenBank/DDBJ databases">
        <authorList>
            <consortium name="Genoscope - CEA"/>
            <person name="William W."/>
        </authorList>
    </citation>
    <scope>NUCLEOTIDE SEQUENCE [LARGE SCALE GENOMIC DNA]</scope>
</reference>
<evidence type="ECO:0000313" key="3">
    <source>
        <dbReference type="Proteomes" id="UP001159427"/>
    </source>
</evidence>
<dbReference type="Proteomes" id="UP001159427">
    <property type="component" value="Unassembled WGS sequence"/>
</dbReference>
<comment type="caution">
    <text evidence="2">The sequence shown here is derived from an EMBL/GenBank/DDBJ whole genome shotgun (WGS) entry which is preliminary data.</text>
</comment>
<name>A0ABN8SE61_9CNID</name>
<keyword evidence="3" id="KW-1185">Reference proteome</keyword>
<keyword evidence="1" id="KW-0732">Signal</keyword>
<evidence type="ECO:0000256" key="1">
    <source>
        <dbReference type="SAM" id="SignalP"/>
    </source>
</evidence>
<dbReference type="EMBL" id="CALNXI010002629">
    <property type="protein sequence ID" value="CAH3189545.1"/>
    <property type="molecule type" value="Genomic_DNA"/>
</dbReference>
<sequence length="91" mass="10529">MTFKFICAVLLLSVVFLSSQAKHHKNEKKKGHKHNDDDVEVVQVHFDTLTYLNNTITCTDHNRKTQLWCTCPFTLCTGAQQCYQLWLGEDV</sequence>